<proteinExistence type="predicted"/>
<keyword evidence="2" id="KW-1133">Transmembrane helix</keyword>
<dbReference type="RefSeq" id="XP_003105722.2">
    <property type="nucleotide sequence ID" value="XM_003105674.2"/>
</dbReference>
<comment type="caution">
    <text evidence="3">The sequence shown here is derived from an EMBL/GenBank/DDBJ whole genome shotgun (WGS) entry which is preliminary data.</text>
</comment>
<dbReference type="Proteomes" id="UP000483820">
    <property type="component" value="Chromosome II"/>
</dbReference>
<dbReference type="CTD" id="9807105"/>
<feature type="compositionally biased region" description="Polar residues" evidence="1">
    <location>
        <begin position="1"/>
        <end position="16"/>
    </location>
</feature>
<organism evidence="3 4">
    <name type="scientific">Caenorhabditis remanei</name>
    <name type="common">Caenorhabditis vulgaris</name>
    <dbReference type="NCBI Taxonomy" id="31234"/>
    <lineage>
        <taxon>Eukaryota</taxon>
        <taxon>Metazoa</taxon>
        <taxon>Ecdysozoa</taxon>
        <taxon>Nematoda</taxon>
        <taxon>Chromadorea</taxon>
        <taxon>Rhabditida</taxon>
        <taxon>Rhabditina</taxon>
        <taxon>Rhabditomorpha</taxon>
        <taxon>Rhabditoidea</taxon>
        <taxon>Rhabditidae</taxon>
        <taxon>Peloderinae</taxon>
        <taxon>Caenorhabditis</taxon>
    </lineage>
</organism>
<evidence type="ECO:0000313" key="3">
    <source>
        <dbReference type="EMBL" id="KAF1768104.1"/>
    </source>
</evidence>
<dbReference type="EMBL" id="WUAV01000002">
    <property type="protein sequence ID" value="KAF1768104.1"/>
    <property type="molecule type" value="Genomic_DNA"/>
</dbReference>
<dbReference type="KEGG" id="crq:GCK72_008065"/>
<dbReference type="AlphaFoldDB" id="A0A6A5HND4"/>
<gene>
    <name evidence="3" type="ORF">GCK72_008065</name>
</gene>
<evidence type="ECO:0000256" key="1">
    <source>
        <dbReference type="SAM" id="MobiDB-lite"/>
    </source>
</evidence>
<evidence type="ECO:0000313" key="4">
    <source>
        <dbReference type="Proteomes" id="UP000483820"/>
    </source>
</evidence>
<reference evidence="3 4" key="1">
    <citation type="submission" date="2019-12" db="EMBL/GenBank/DDBJ databases">
        <title>Chromosome-level assembly of the Caenorhabditis remanei genome.</title>
        <authorList>
            <person name="Teterina A.A."/>
            <person name="Willis J.H."/>
            <person name="Phillips P.C."/>
        </authorList>
    </citation>
    <scope>NUCLEOTIDE SEQUENCE [LARGE SCALE GENOMIC DNA]</scope>
    <source>
        <strain evidence="3 4">PX506</strain>
        <tissue evidence="3">Whole organism</tissue>
    </source>
</reference>
<dbReference type="GeneID" id="9807105"/>
<evidence type="ECO:0000256" key="2">
    <source>
        <dbReference type="SAM" id="Phobius"/>
    </source>
</evidence>
<protein>
    <submittedName>
        <fullName evidence="3">Uncharacterized protein</fullName>
    </submittedName>
</protein>
<feature type="transmembrane region" description="Helical" evidence="2">
    <location>
        <begin position="114"/>
        <end position="139"/>
    </location>
</feature>
<keyword evidence="2" id="KW-0812">Transmembrane</keyword>
<name>A0A6A5HND4_CAERE</name>
<sequence>MGVYLTSNQEESSGARTQVKPEEEDDEMTSATSSSQFERRHRKDSDTIAIGNPETANKTVRFPSAQLTNEDFVRIDSWRHDRGSEERESGRNWRSFFQCGCIESIRHWSRRRQFCLCSLLILLLFFIAAAIVLLILLLVNSGNNNNNYPNDVLTTPPTPPTPPPPITLSPGSPYLFAFVLKTTSEYYDFNVTNLTSFTPENLGFTWQNRILGWAQESQSLIIFEPSTQKINKATLKFDTWQCDTCNILKIRGGVANLQPSDIIYCCFQCKGGGGAYCSVYGYQFQVSDPPCEIQVSETNNLYLVTWQANTCTLQTTTLNGTDGTVNIGATQMCPNTTTSSGLLNPIRNLVTTSEVRNLDAMWKLDSVISQKGDLLLFNRSETLENVIYYGMDVNGTTNLTSTGAMGTPMIISSRIDDDIEHLLIAIIYPTQLYITRRNLKSNCVTILSEPEYVQYRFDGQFGGGAWIGDDLMLWYRYRSGAVVATFQFSWPSDTTTCHQKPN</sequence>
<feature type="region of interest" description="Disordered" evidence="1">
    <location>
        <begin position="1"/>
        <end position="55"/>
    </location>
</feature>
<accession>A0A6A5HND4</accession>
<keyword evidence="2" id="KW-0472">Membrane</keyword>